<dbReference type="AlphaFoldDB" id="A0A382EIH0"/>
<evidence type="ECO:0000313" key="7">
    <source>
        <dbReference type="EMBL" id="SVB49677.1"/>
    </source>
</evidence>
<dbReference type="PANTHER" id="PTHR33164">
    <property type="entry name" value="TRANSCRIPTIONAL REGULATOR, MARR FAMILY"/>
    <property type="match status" value="1"/>
</dbReference>
<evidence type="ECO:0000256" key="2">
    <source>
        <dbReference type="ARBA" id="ARBA00023026"/>
    </source>
</evidence>
<dbReference type="PRINTS" id="PR00598">
    <property type="entry name" value="HTHMARR"/>
</dbReference>
<dbReference type="SUPFAM" id="SSF46785">
    <property type="entry name" value="Winged helix' DNA-binding domain"/>
    <property type="match status" value="1"/>
</dbReference>
<dbReference type="Gene3D" id="1.10.10.10">
    <property type="entry name" value="Winged helix-like DNA-binding domain superfamily/Winged helix DNA-binding domain"/>
    <property type="match status" value="1"/>
</dbReference>
<evidence type="ECO:0000256" key="4">
    <source>
        <dbReference type="ARBA" id="ARBA00023163"/>
    </source>
</evidence>
<dbReference type="SMART" id="SM00347">
    <property type="entry name" value="HTH_MARR"/>
    <property type="match status" value="1"/>
</dbReference>
<keyword evidence="3" id="KW-0238">DNA-binding</keyword>
<dbReference type="EMBL" id="UINC01044346">
    <property type="protein sequence ID" value="SVB49677.1"/>
    <property type="molecule type" value="Genomic_DNA"/>
</dbReference>
<dbReference type="InterPro" id="IPR023187">
    <property type="entry name" value="Tscrpt_reg_MarR-type_CS"/>
</dbReference>
<dbReference type="GO" id="GO:0003677">
    <property type="term" value="F:DNA binding"/>
    <property type="evidence" value="ECO:0007669"/>
    <property type="project" value="UniProtKB-KW"/>
</dbReference>
<keyword evidence="4" id="KW-0804">Transcription</keyword>
<evidence type="ECO:0000256" key="3">
    <source>
        <dbReference type="ARBA" id="ARBA00023125"/>
    </source>
</evidence>
<gene>
    <name evidence="7" type="ORF">METZ01_LOCUS202531</name>
</gene>
<organism evidence="7">
    <name type="scientific">marine metagenome</name>
    <dbReference type="NCBI Taxonomy" id="408172"/>
    <lineage>
        <taxon>unclassified sequences</taxon>
        <taxon>metagenomes</taxon>
        <taxon>ecological metagenomes</taxon>
    </lineage>
</organism>
<protein>
    <recommendedName>
        <fullName evidence="5">HTH-type transcriptional regulator MgrA</fullName>
    </recommendedName>
</protein>
<accession>A0A382EIH0</accession>
<feature type="domain" description="HTH marR-type" evidence="6">
    <location>
        <begin position="7"/>
        <end position="139"/>
    </location>
</feature>
<dbReference type="PANTHER" id="PTHR33164:SF43">
    <property type="entry name" value="HTH-TYPE TRANSCRIPTIONAL REPRESSOR YETL"/>
    <property type="match status" value="1"/>
</dbReference>
<evidence type="ECO:0000259" key="6">
    <source>
        <dbReference type="PROSITE" id="PS50995"/>
    </source>
</evidence>
<dbReference type="GO" id="GO:0006950">
    <property type="term" value="P:response to stress"/>
    <property type="evidence" value="ECO:0007669"/>
    <property type="project" value="TreeGrafter"/>
</dbReference>
<reference evidence="7" key="1">
    <citation type="submission" date="2018-05" db="EMBL/GenBank/DDBJ databases">
        <authorList>
            <person name="Lanie J.A."/>
            <person name="Ng W.-L."/>
            <person name="Kazmierczak K.M."/>
            <person name="Andrzejewski T.M."/>
            <person name="Davidsen T.M."/>
            <person name="Wayne K.J."/>
            <person name="Tettelin H."/>
            <person name="Glass J.I."/>
            <person name="Rusch D."/>
            <person name="Podicherti R."/>
            <person name="Tsui H.-C.T."/>
            <person name="Winkler M.E."/>
        </authorList>
    </citation>
    <scope>NUCLEOTIDE SEQUENCE</scope>
</reference>
<dbReference type="Pfam" id="PF22381">
    <property type="entry name" value="Staph_reg_Sar_Rot"/>
    <property type="match status" value="1"/>
</dbReference>
<keyword evidence="2" id="KW-0843">Virulence</keyword>
<dbReference type="PROSITE" id="PS50995">
    <property type="entry name" value="HTH_MARR_2"/>
    <property type="match status" value="1"/>
</dbReference>
<dbReference type="InterPro" id="IPR000835">
    <property type="entry name" value="HTH_MarR-typ"/>
</dbReference>
<proteinExistence type="predicted"/>
<name>A0A382EIH0_9ZZZZ</name>
<dbReference type="InterPro" id="IPR039422">
    <property type="entry name" value="MarR/SlyA-like"/>
</dbReference>
<dbReference type="InterPro" id="IPR036388">
    <property type="entry name" value="WH-like_DNA-bd_sf"/>
</dbReference>
<dbReference type="GO" id="GO:0003700">
    <property type="term" value="F:DNA-binding transcription factor activity"/>
    <property type="evidence" value="ECO:0007669"/>
    <property type="project" value="InterPro"/>
</dbReference>
<dbReference type="PROSITE" id="PS01117">
    <property type="entry name" value="HTH_MARR_1"/>
    <property type="match status" value="1"/>
</dbReference>
<keyword evidence="1" id="KW-0805">Transcription regulation</keyword>
<dbReference type="InterPro" id="IPR055166">
    <property type="entry name" value="Transc_reg_Sar_Rot_HTH"/>
</dbReference>
<sequence length="145" mass="17274">MAIQDFSRSLPMMLYQALDVLLPKFRRIFNEYGLTEQQWRILRVLWEHKKIALGKLSDLTLIPSPSLVGIVDRLEFSGFITRDRSKKDRRVVYVLATKKGREMEKKVMPRVLDTYNEIRESFEPDEWDQLIDSLKKITVMEELKR</sequence>
<evidence type="ECO:0000256" key="1">
    <source>
        <dbReference type="ARBA" id="ARBA00023015"/>
    </source>
</evidence>
<dbReference type="InterPro" id="IPR036390">
    <property type="entry name" value="WH_DNA-bd_sf"/>
</dbReference>
<evidence type="ECO:0000256" key="5">
    <source>
        <dbReference type="ARBA" id="ARBA00040307"/>
    </source>
</evidence>